<reference evidence="3" key="1">
    <citation type="submission" date="2020-05" db="EMBL/GenBank/DDBJ databases">
        <authorList>
            <person name="Chiriac C."/>
            <person name="Salcher M."/>
            <person name="Ghai R."/>
            <person name="Kavagutti S V."/>
        </authorList>
    </citation>
    <scope>NUCLEOTIDE SEQUENCE</scope>
</reference>
<name>A0A6J6B094_9ZZZZ</name>
<feature type="transmembrane region" description="Helical" evidence="2">
    <location>
        <begin position="6"/>
        <end position="27"/>
    </location>
</feature>
<keyword evidence="2" id="KW-0812">Transmembrane</keyword>
<dbReference type="EMBL" id="CAEZSI010000005">
    <property type="protein sequence ID" value="CAB4532057.1"/>
    <property type="molecule type" value="Genomic_DNA"/>
</dbReference>
<keyword evidence="2" id="KW-1133">Transmembrane helix</keyword>
<evidence type="ECO:0000256" key="2">
    <source>
        <dbReference type="SAM" id="Phobius"/>
    </source>
</evidence>
<accession>A0A6J6B094</accession>
<evidence type="ECO:0000256" key="1">
    <source>
        <dbReference type="SAM" id="MobiDB-lite"/>
    </source>
</evidence>
<gene>
    <name evidence="3" type="ORF">UFOPK1412_00077</name>
</gene>
<keyword evidence="2" id="KW-0472">Membrane</keyword>
<protein>
    <submittedName>
        <fullName evidence="3">Unannotated protein</fullName>
    </submittedName>
</protein>
<feature type="region of interest" description="Disordered" evidence="1">
    <location>
        <begin position="87"/>
        <end position="119"/>
    </location>
</feature>
<dbReference type="AlphaFoldDB" id="A0A6J6B094"/>
<evidence type="ECO:0000313" key="3">
    <source>
        <dbReference type="EMBL" id="CAB4532057.1"/>
    </source>
</evidence>
<sequence>MSSAFLALIWWVVPAVGLTGALLYVLWVTKFESKFQQETQRSVGQFQRFQDSLRDSQARDVNAAISQDQISLDSITATEYLAANQTSPFTSIPSNRPQVIKPDEVVDSSNEDNPFLKKN</sequence>
<feature type="compositionally biased region" description="Polar residues" evidence="1">
    <location>
        <begin position="87"/>
        <end position="97"/>
    </location>
</feature>
<proteinExistence type="predicted"/>
<organism evidence="3">
    <name type="scientific">freshwater metagenome</name>
    <dbReference type="NCBI Taxonomy" id="449393"/>
    <lineage>
        <taxon>unclassified sequences</taxon>
        <taxon>metagenomes</taxon>
        <taxon>ecological metagenomes</taxon>
    </lineage>
</organism>